<comment type="catalytic activity">
    <reaction evidence="8">
        <text>Mo-molybdopterin + GTP + H(+) = Mo-molybdopterin guanine dinucleotide + diphosphate</text>
        <dbReference type="Rhea" id="RHEA:34243"/>
        <dbReference type="ChEBI" id="CHEBI:15378"/>
        <dbReference type="ChEBI" id="CHEBI:33019"/>
        <dbReference type="ChEBI" id="CHEBI:37565"/>
        <dbReference type="ChEBI" id="CHEBI:71302"/>
        <dbReference type="ChEBI" id="CHEBI:71310"/>
        <dbReference type="EC" id="2.7.7.77"/>
    </reaction>
</comment>
<comment type="subunit">
    <text evidence="8">Monomer.</text>
</comment>
<dbReference type="InterPro" id="IPR013482">
    <property type="entry name" value="Molybde_CF_guanTrfase"/>
</dbReference>
<keyword evidence="4 8" id="KW-0547">Nucleotide-binding</keyword>
<dbReference type="PANTHER" id="PTHR19136">
    <property type="entry name" value="MOLYBDENUM COFACTOR GUANYLYLTRANSFERASE"/>
    <property type="match status" value="1"/>
</dbReference>
<feature type="binding site" evidence="8">
    <location>
        <position position="62"/>
    </location>
    <ligand>
        <name>GTP</name>
        <dbReference type="ChEBI" id="CHEBI:37565"/>
    </ligand>
</feature>
<dbReference type="GO" id="GO:0005525">
    <property type="term" value="F:GTP binding"/>
    <property type="evidence" value="ECO:0007669"/>
    <property type="project" value="UniProtKB-UniRule"/>
</dbReference>
<keyword evidence="5 8" id="KW-0460">Magnesium</keyword>
<reference evidence="10" key="1">
    <citation type="journal article" date="2014" name="Int. J. Syst. Evol. Microbiol.">
        <title>Complete genome sequence of Corynebacterium casei LMG S-19264T (=DSM 44701T), isolated from a smear-ripened cheese.</title>
        <authorList>
            <consortium name="US DOE Joint Genome Institute (JGI-PGF)"/>
            <person name="Walter F."/>
            <person name="Albersmeier A."/>
            <person name="Kalinowski J."/>
            <person name="Ruckert C."/>
        </authorList>
    </citation>
    <scope>NUCLEOTIDE SEQUENCE</scope>
    <source>
        <strain evidence="10">KCTC 23714</strain>
    </source>
</reference>
<feature type="domain" description="MobA-like NTP transferase" evidence="9">
    <location>
        <begin position="2"/>
        <end position="146"/>
    </location>
</feature>
<dbReference type="AlphaFoldDB" id="A0A918ISR9"/>
<feature type="binding site" evidence="8">
    <location>
        <position position="91"/>
    </location>
    <ligand>
        <name>GTP</name>
        <dbReference type="ChEBI" id="CHEBI:37565"/>
    </ligand>
</feature>
<dbReference type="Proteomes" id="UP000628984">
    <property type="component" value="Unassembled WGS sequence"/>
</dbReference>
<evidence type="ECO:0000256" key="1">
    <source>
        <dbReference type="ARBA" id="ARBA00022490"/>
    </source>
</evidence>
<dbReference type="Pfam" id="PF12804">
    <property type="entry name" value="NTP_transf_3"/>
    <property type="match status" value="1"/>
</dbReference>
<dbReference type="PANTHER" id="PTHR19136:SF81">
    <property type="entry name" value="MOLYBDENUM COFACTOR GUANYLYLTRANSFERASE"/>
    <property type="match status" value="1"/>
</dbReference>
<dbReference type="HAMAP" id="MF_00316">
    <property type="entry name" value="MobA"/>
    <property type="match status" value="1"/>
</dbReference>
<evidence type="ECO:0000256" key="7">
    <source>
        <dbReference type="ARBA" id="ARBA00023150"/>
    </source>
</evidence>
<comment type="caution">
    <text evidence="8">Lacks conserved residue(s) required for the propagation of feature annotation.</text>
</comment>
<keyword evidence="10" id="KW-0548">Nucleotidyltransferase</keyword>
<keyword evidence="1 8" id="KW-0963">Cytoplasm</keyword>
<comment type="cofactor">
    <cofactor evidence="8">
        <name>Mg(2+)</name>
        <dbReference type="ChEBI" id="CHEBI:18420"/>
    </cofactor>
</comment>
<sequence length="188" mass="19687">MILAGGTGRRMGGVDKALLGLNGTPMVQHVQDRFEPQVERLAISANGDATRLAFTGLPILPDAQSQGPLSGVLAALDWAEGADAVVSVAVDTPFFPGDLVPRLWLAGEGRLAVASSAGRWHPTFALWPRGLRGALRDYLATGGARVMAFCEAQGAVEAPFPASDPDPFTNLNTPADLARAETLLRCAD</sequence>
<protein>
    <recommendedName>
        <fullName evidence="8">Molybdenum cofactor guanylyltransferase</fullName>
        <shortName evidence="8">MoCo guanylyltransferase</shortName>
        <ecNumber evidence="8">2.7.7.77</ecNumber>
    </recommendedName>
    <alternativeName>
        <fullName evidence="8">GTP:molybdopterin guanylyltransferase</fullName>
    </alternativeName>
    <alternativeName>
        <fullName evidence="8">Mo-MPT guanylyltransferase</fullName>
    </alternativeName>
    <alternativeName>
        <fullName evidence="8">Molybdopterin guanylyltransferase</fullName>
    </alternativeName>
    <alternativeName>
        <fullName evidence="8">Molybdopterin-guanine dinucleotide synthase</fullName>
        <shortName evidence="8">MGD synthase</shortName>
    </alternativeName>
</protein>
<dbReference type="NCBIfam" id="TIGR02665">
    <property type="entry name" value="molyb_mobA"/>
    <property type="match status" value="1"/>
</dbReference>
<dbReference type="GO" id="GO:0005737">
    <property type="term" value="C:cytoplasm"/>
    <property type="evidence" value="ECO:0007669"/>
    <property type="project" value="UniProtKB-SubCell"/>
</dbReference>
<accession>A0A918ISR9</accession>
<keyword evidence="11" id="KW-1185">Reference proteome</keyword>
<dbReference type="GO" id="GO:0046872">
    <property type="term" value="F:metal ion binding"/>
    <property type="evidence" value="ECO:0007669"/>
    <property type="project" value="UniProtKB-KW"/>
</dbReference>
<comment type="caution">
    <text evidence="10">The sequence shown here is derived from an EMBL/GenBank/DDBJ whole genome shotgun (WGS) entry which is preliminary data.</text>
</comment>
<feature type="binding site" evidence="8">
    <location>
        <position position="91"/>
    </location>
    <ligand>
        <name>Mg(2+)</name>
        <dbReference type="ChEBI" id="CHEBI:18420"/>
    </ligand>
</feature>
<comment type="similarity">
    <text evidence="8">Belongs to the MobA family.</text>
</comment>
<name>A0A918ISR9_9RHOB</name>
<dbReference type="GO" id="GO:0061603">
    <property type="term" value="F:molybdenum cofactor guanylyltransferase activity"/>
    <property type="evidence" value="ECO:0007669"/>
    <property type="project" value="UniProtKB-EC"/>
</dbReference>
<dbReference type="EC" id="2.7.7.77" evidence="8"/>
<dbReference type="Gene3D" id="3.90.550.10">
    <property type="entry name" value="Spore Coat Polysaccharide Biosynthesis Protein SpsA, Chain A"/>
    <property type="match status" value="1"/>
</dbReference>
<keyword evidence="7 8" id="KW-0501">Molybdenum cofactor biosynthesis</keyword>
<comment type="subcellular location">
    <subcellularLocation>
        <location evidence="8">Cytoplasm</location>
    </subcellularLocation>
</comment>
<evidence type="ECO:0000256" key="6">
    <source>
        <dbReference type="ARBA" id="ARBA00023134"/>
    </source>
</evidence>
<evidence type="ECO:0000313" key="10">
    <source>
        <dbReference type="EMBL" id="GGW26008.1"/>
    </source>
</evidence>
<evidence type="ECO:0000256" key="3">
    <source>
        <dbReference type="ARBA" id="ARBA00022723"/>
    </source>
</evidence>
<dbReference type="EMBL" id="BMYQ01000002">
    <property type="protein sequence ID" value="GGW26008.1"/>
    <property type="molecule type" value="Genomic_DNA"/>
</dbReference>
<keyword evidence="6 8" id="KW-0342">GTP-binding</keyword>
<evidence type="ECO:0000256" key="8">
    <source>
        <dbReference type="HAMAP-Rule" id="MF_00316"/>
    </source>
</evidence>
<organism evidence="10 11">
    <name type="scientific">Gemmobacter lanyuensis</name>
    <dbReference type="NCBI Taxonomy" id="1054497"/>
    <lineage>
        <taxon>Bacteria</taxon>
        <taxon>Pseudomonadati</taxon>
        <taxon>Pseudomonadota</taxon>
        <taxon>Alphaproteobacteria</taxon>
        <taxon>Rhodobacterales</taxon>
        <taxon>Paracoccaceae</taxon>
        <taxon>Gemmobacter</taxon>
    </lineage>
</organism>
<comment type="domain">
    <text evidence="8">The N-terminal domain determines nucleotide recognition and specific binding, while the C-terminal domain determines the specific binding to the target protein.</text>
</comment>
<keyword evidence="2 8" id="KW-0808">Transferase</keyword>
<dbReference type="GO" id="GO:1902758">
    <property type="term" value="P:bis(molybdopterin guanine dinucleotide)molybdenum biosynthetic process"/>
    <property type="evidence" value="ECO:0007669"/>
    <property type="project" value="TreeGrafter"/>
</dbReference>
<feature type="binding site" evidence="8">
    <location>
        <begin position="3"/>
        <end position="5"/>
    </location>
    <ligand>
        <name>GTP</name>
        <dbReference type="ChEBI" id="CHEBI:37565"/>
    </ligand>
</feature>
<dbReference type="SUPFAM" id="SSF53448">
    <property type="entry name" value="Nucleotide-diphospho-sugar transferases"/>
    <property type="match status" value="1"/>
</dbReference>
<evidence type="ECO:0000256" key="4">
    <source>
        <dbReference type="ARBA" id="ARBA00022741"/>
    </source>
</evidence>
<feature type="binding site" evidence="8">
    <location>
        <position position="16"/>
    </location>
    <ligand>
        <name>GTP</name>
        <dbReference type="ChEBI" id="CHEBI:37565"/>
    </ligand>
</feature>
<dbReference type="InterPro" id="IPR029044">
    <property type="entry name" value="Nucleotide-diphossugar_trans"/>
</dbReference>
<proteinExistence type="inferred from homology"/>
<keyword evidence="3 8" id="KW-0479">Metal-binding</keyword>
<dbReference type="CDD" id="cd02503">
    <property type="entry name" value="MobA"/>
    <property type="match status" value="1"/>
</dbReference>
<evidence type="ECO:0000256" key="5">
    <source>
        <dbReference type="ARBA" id="ARBA00022842"/>
    </source>
</evidence>
<evidence type="ECO:0000256" key="2">
    <source>
        <dbReference type="ARBA" id="ARBA00022679"/>
    </source>
</evidence>
<evidence type="ECO:0000313" key="11">
    <source>
        <dbReference type="Proteomes" id="UP000628984"/>
    </source>
</evidence>
<evidence type="ECO:0000259" key="9">
    <source>
        <dbReference type="Pfam" id="PF12804"/>
    </source>
</evidence>
<dbReference type="InterPro" id="IPR025877">
    <property type="entry name" value="MobA-like_NTP_Trfase"/>
</dbReference>
<gene>
    <name evidence="8 10" type="primary">mobA</name>
    <name evidence="10" type="ORF">GCM10011452_12610</name>
</gene>
<comment type="function">
    <text evidence="8">Transfers a GMP moiety from GTP to Mo-molybdopterin (Mo-MPT) cofactor (Moco or molybdenum cofactor) to form Mo-molybdopterin guanine dinucleotide (Mo-MGD) cofactor.</text>
</comment>
<reference evidence="10" key="2">
    <citation type="submission" date="2020-09" db="EMBL/GenBank/DDBJ databases">
        <authorList>
            <person name="Sun Q."/>
            <person name="Kim S."/>
        </authorList>
    </citation>
    <scope>NUCLEOTIDE SEQUENCE</scope>
    <source>
        <strain evidence="10">KCTC 23714</strain>
    </source>
</reference>